<dbReference type="InterPro" id="IPR000086">
    <property type="entry name" value="NUDIX_hydrolase_dom"/>
</dbReference>
<keyword evidence="6" id="KW-1133">Transmembrane helix</keyword>
<dbReference type="PANTHER" id="PTHR14969:SF13">
    <property type="entry name" value="AT30094P"/>
    <property type="match status" value="1"/>
</dbReference>
<dbReference type="InterPro" id="IPR000326">
    <property type="entry name" value="PAP2/HPO"/>
</dbReference>
<feature type="chain" id="PRO_5044621165" description="undecaprenyl-diphosphate phosphatase" evidence="7">
    <location>
        <begin position="22"/>
        <end position="462"/>
    </location>
</feature>
<evidence type="ECO:0000313" key="12">
    <source>
        <dbReference type="Proteomes" id="UP000297914"/>
    </source>
</evidence>
<evidence type="ECO:0000259" key="8">
    <source>
        <dbReference type="PROSITE" id="PS51462"/>
    </source>
</evidence>
<evidence type="ECO:0000313" key="10">
    <source>
        <dbReference type="EMBL" id="TFF75173.1"/>
    </source>
</evidence>
<feature type="transmembrane region" description="Helical" evidence="6">
    <location>
        <begin position="264"/>
        <end position="282"/>
    </location>
</feature>
<dbReference type="EMBL" id="QORK01000051">
    <property type="protein sequence ID" value="TFF75173.1"/>
    <property type="molecule type" value="Genomic_DNA"/>
</dbReference>
<keyword evidence="6" id="KW-0812">Transmembrane</keyword>
<dbReference type="RefSeq" id="WP_134696986.1">
    <property type="nucleotide sequence ID" value="NZ_QORJ01000047.1"/>
</dbReference>
<comment type="caution">
    <text evidence="10">The sequence shown here is derived from an EMBL/GenBank/DDBJ whole genome shotgun (WGS) entry which is preliminary data.</text>
</comment>
<evidence type="ECO:0000256" key="1">
    <source>
        <dbReference type="ARBA" id="ARBA00001946"/>
    </source>
</evidence>
<dbReference type="PROSITE" id="PS00893">
    <property type="entry name" value="NUDIX_BOX"/>
    <property type="match status" value="1"/>
</dbReference>
<reference evidence="10 12" key="1">
    <citation type="submission" date="2018-06" db="EMBL/GenBank/DDBJ databases">
        <title>Occurrence of a novel blaKPC-2- and qnrS2- harbouring IncP6 plasmid from Aeromonas taiwanensis isolates recovered from the river sediments.</title>
        <authorList>
            <person name="Zheng B."/>
            <person name="Yu X."/>
            <person name="Xiao Y."/>
        </authorList>
    </citation>
    <scope>NUCLEOTIDE SEQUENCE [LARGE SCALE GENOMIC DNA]</scope>
    <source>
        <strain evidence="9 11">1713</strain>
        <strain evidence="10 12">198</strain>
    </source>
</reference>
<feature type="domain" description="Nudix hydrolase" evidence="8">
    <location>
        <begin position="24"/>
        <end position="154"/>
    </location>
</feature>
<comment type="catalytic activity">
    <reaction evidence="5">
        <text>di-trans,octa-cis-undecaprenyl diphosphate + H2O = di-trans,octa-cis-undecaprenyl phosphate + phosphate + H(+)</text>
        <dbReference type="Rhea" id="RHEA:28094"/>
        <dbReference type="ChEBI" id="CHEBI:15377"/>
        <dbReference type="ChEBI" id="CHEBI:15378"/>
        <dbReference type="ChEBI" id="CHEBI:43474"/>
        <dbReference type="ChEBI" id="CHEBI:58405"/>
        <dbReference type="ChEBI" id="CHEBI:60392"/>
        <dbReference type="EC" id="3.6.1.27"/>
    </reaction>
</comment>
<dbReference type="InterPro" id="IPR036938">
    <property type="entry name" value="PAP2/HPO_sf"/>
</dbReference>
<proteinExistence type="predicted"/>
<dbReference type="CDD" id="cd02883">
    <property type="entry name" value="NUDIX_Hydrolase"/>
    <property type="match status" value="1"/>
</dbReference>
<dbReference type="SUPFAM" id="SSF55811">
    <property type="entry name" value="Nudix"/>
    <property type="match status" value="1"/>
</dbReference>
<dbReference type="InterPro" id="IPR020084">
    <property type="entry name" value="NUDIX_hydrolase_CS"/>
</dbReference>
<dbReference type="Proteomes" id="UP000297720">
    <property type="component" value="Unassembled WGS sequence"/>
</dbReference>
<dbReference type="OrthoDB" id="5918940at2"/>
<feature type="transmembrane region" description="Helical" evidence="6">
    <location>
        <begin position="194"/>
        <end position="214"/>
    </location>
</feature>
<evidence type="ECO:0000256" key="7">
    <source>
        <dbReference type="SAM" id="SignalP"/>
    </source>
</evidence>
<feature type="signal peptide" evidence="7">
    <location>
        <begin position="1"/>
        <end position="21"/>
    </location>
</feature>
<dbReference type="Proteomes" id="UP000297914">
    <property type="component" value="Unassembled WGS sequence"/>
</dbReference>
<keyword evidence="3" id="KW-0378">Hydrolase</keyword>
<evidence type="ECO:0000256" key="2">
    <source>
        <dbReference type="ARBA" id="ARBA00012374"/>
    </source>
</evidence>
<dbReference type="PROSITE" id="PS51462">
    <property type="entry name" value="NUDIX"/>
    <property type="match status" value="1"/>
</dbReference>
<dbReference type="SMART" id="SM00014">
    <property type="entry name" value="acidPPc"/>
    <property type="match status" value="1"/>
</dbReference>
<feature type="transmembrane region" description="Helical" evidence="6">
    <location>
        <begin position="319"/>
        <end position="336"/>
    </location>
</feature>
<dbReference type="Pfam" id="PF01569">
    <property type="entry name" value="PAP2"/>
    <property type="match status" value="1"/>
</dbReference>
<sequence>MIRSALLLILLFGALCVPLRAAEPPPSAAACVVRHQQSLLLVQDSLSSRYSLSGGYIDAGETPAQAALRELFEETGLRGRVTGELGRWQRAQVFACQTLSPIQAQAGTGFVSLLQAPNLGGEIQNARLMEVDRLPHDARRFPAQLDWLAPKLAVVPESPVQWVADFSNGASALHRAELPLIQHLQAWLGADANWLLVGNLLGSAPFQLALLPFLIPLLGWQGLRRLLFAMVLLTLLVHLFKAGLGWPRPFHLQPELARQSAQGFGMPSGHTASTLLFWGLLLTTLTSLKAWQGAALALLLAMLAGLARVWLGVHFLSDVLAGLGLGTLLLALRVPLTTLAGQQRPWWGLLLVCTLAGWLTQSTALAGLAMFTLGLASGNLLQLERHPVPAIRTTLLALGGGLLIGGGLLLVPLLTSSSLLILAGRGLLYGCLGFWLSAGLWWLLSIVHTGSSGSPTPTKGTS</sequence>
<evidence type="ECO:0000256" key="4">
    <source>
        <dbReference type="ARBA" id="ARBA00032707"/>
    </source>
</evidence>
<dbReference type="EC" id="3.6.1.27" evidence="2"/>
<dbReference type="Gene3D" id="1.20.144.10">
    <property type="entry name" value="Phosphatidic acid phosphatase type 2/haloperoxidase"/>
    <property type="match status" value="1"/>
</dbReference>
<dbReference type="AlphaFoldDB" id="A0A5F0K6Y7"/>
<gene>
    <name evidence="9" type="ORF">DRM93_18765</name>
    <name evidence="10" type="ORF">DRM94_18765</name>
</gene>
<keyword evidence="11" id="KW-1185">Reference proteome</keyword>
<evidence type="ECO:0000256" key="5">
    <source>
        <dbReference type="ARBA" id="ARBA00047594"/>
    </source>
</evidence>
<keyword evidence="7" id="KW-0732">Signal</keyword>
<evidence type="ECO:0000313" key="11">
    <source>
        <dbReference type="Proteomes" id="UP000297720"/>
    </source>
</evidence>
<name>A0A5F0K6Y7_9GAMM</name>
<dbReference type="InterPro" id="IPR015797">
    <property type="entry name" value="NUDIX_hydrolase-like_dom_sf"/>
</dbReference>
<feature type="transmembrane region" description="Helical" evidence="6">
    <location>
        <begin position="226"/>
        <end position="244"/>
    </location>
</feature>
<comment type="cofactor">
    <cofactor evidence="1">
        <name>Mg(2+)</name>
        <dbReference type="ChEBI" id="CHEBI:18420"/>
    </cofactor>
</comment>
<feature type="transmembrane region" description="Helical" evidence="6">
    <location>
        <begin position="348"/>
        <end position="375"/>
    </location>
</feature>
<dbReference type="GO" id="GO:0050380">
    <property type="term" value="F:undecaprenyl-diphosphatase activity"/>
    <property type="evidence" value="ECO:0007669"/>
    <property type="project" value="UniProtKB-EC"/>
</dbReference>
<protein>
    <recommendedName>
        <fullName evidence="2">undecaprenyl-diphosphate phosphatase</fullName>
        <ecNumber evidence="2">3.6.1.27</ecNumber>
    </recommendedName>
    <alternativeName>
        <fullName evidence="4">Undecaprenyl pyrophosphate phosphatase</fullName>
    </alternativeName>
</protein>
<feature type="transmembrane region" description="Helical" evidence="6">
    <location>
        <begin position="426"/>
        <end position="444"/>
    </location>
</feature>
<dbReference type="PANTHER" id="PTHR14969">
    <property type="entry name" value="SPHINGOSINE-1-PHOSPHATE PHOSPHOHYDROLASE"/>
    <property type="match status" value="1"/>
</dbReference>
<dbReference type="EMBL" id="QORL01000051">
    <property type="protein sequence ID" value="TFF71982.1"/>
    <property type="molecule type" value="Genomic_DNA"/>
</dbReference>
<evidence type="ECO:0000313" key="9">
    <source>
        <dbReference type="EMBL" id="TFF71982.1"/>
    </source>
</evidence>
<dbReference type="SUPFAM" id="SSF48317">
    <property type="entry name" value="Acid phosphatase/Vanadium-dependent haloperoxidase"/>
    <property type="match status" value="1"/>
</dbReference>
<dbReference type="Pfam" id="PF00293">
    <property type="entry name" value="NUDIX"/>
    <property type="match status" value="1"/>
</dbReference>
<feature type="transmembrane region" description="Helical" evidence="6">
    <location>
        <begin position="395"/>
        <end position="414"/>
    </location>
</feature>
<organism evidence="10 12">
    <name type="scientific">Aeromonas taiwanensis</name>
    <dbReference type="NCBI Taxonomy" id="633417"/>
    <lineage>
        <taxon>Bacteria</taxon>
        <taxon>Pseudomonadati</taxon>
        <taxon>Pseudomonadota</taxon>
        <taxon>Gammaproteobacteria</taxon>
        <taxon>Aeromonadales</taxon>
        <taxon>Aeromonadaceae</taxon>
        <taxon>Aeromonas</taxon>
    </lineage>
</organism>
<feature type="transmembrane region" description="Helical" evidence="6">
    <location>
        <begin position="294"/>
        <end position="313"/>
    </location>
</feature>
<evidence type="ECO:0000256" key="6">
    <source>
        <dbReference type="SAM" id="Phobius"/>
    </source>
</evidence>
<dbReference type="PRINTS" id="PR00502">
    <property type="entry name" value="NUDIXFAMILY"/>
</dbReference>
<dbReference type="Gene3D" id="3.90.79.10">
    <property type="entry name" value="Nucleoside Triphosphate Pyrophosphohydrolase"/>
    <property type="match status" value="1"/>
</dbReference>
<keyword evidence="6" id="KW-0472">Membrane</keyword>
<accession>A0A5F0K6Y7</accession>
<evidence type="ECO:0000256" key="3">
    <source>
        <dbReference type="ARBA" id="ARBA00022801"/>
    </source>
</evidence>
<dbReference type="InterPro" id="IPR020476">
    <property type="entry name" value="Nudix_hydrolase"/>
</dbReference>